<evidence type="ECO:0000313" key="4">
    <source>
        <dbReference type="Proteomes" id="UP000182063"/>
    </source>
</evidence>
<dbReference type="RefSeq" id="WP_072595814.1">
    <property type="nucleotide sequence ID" value="NZ_CP018221.1"/>
</dbReference>
<dbReference type="Proteomes" id="UP000182063">
    <property type="component" value="Chromosome"/>
</dbReference>
<dbReference type="InterPro" id="IPR012495">
    <property type="entry name" value="TadE-like_dom"/>
</dbReference>
<gene>
    <name evidence="3" type="ORF">BSL82_02075</name>
</gene>
<feature type="transmembrane region" description="Helical" evidence="1">
    <location>
        <begin position="21"/>
        <end position="44"/>
    </location>
</feature>
<reference evidence="4" key="1">
    <citation type="submission" date="2016-11" db="EMBL/GenBank/DDBJ databases">
        <title>Complete Genome Sequence of alachlor-degrading Sphingomonas sp. strain JJ-A5.</title>
        <authorList>
            <person name="Lee H."/>
            <person name="Ka J.-O."/>
        </authorList>
    </citation>
    <scope>NUCLEOTIDE SEQUENCE [LARGE SCALE GENOMIC DNA]</scope>
    <source>
        <strain evidence="4">JJ-A5</strain>
    </source>
</reference>
<protein>
    <recommendedName>
        <fullName evidence="2">TadE-like domain-containing protein</fullName>
    </recommendedName>
</protein>
<dbReference type="AlphaFoldDB" id="A0A1L3ZRI3"/>
<proteinExistence type="predicted"/>
<keyword evidence="4" id="KW-1185">Reference proteome</keyword>
<dbReference type="OrthoDB" id="7427484at2"/>
<dbReference type="STRING" id="1921510.BSL82_02075"/>
<keyword evidence="1" id="KW-0812">Transmembrane</keyword>
<dbReference type="KEGG" id="sphj:BSL82_02075"/>
<dbReference type="Pfam" id="PF07811">
    <property type="entry name" value="TadE"/>
    <property type="match status" value="1"/>
</dbReference>
<keyword evidence="1" id="KW-1133">Transmembrane helix</keyword>
<accession>A0A1L3ZRI3</accession>
<evidence type="ECO:0000313" key="3">
    <source>
        <dbReference type="EMBL" id="API58238.1"/>
    </source>
</evidence>
<dbReference type="EMBL" id="CP018221">
    <property type="protein sequence ID" value="API58238.1"/>
    <property type="molecule type" value="Genomic_DNA"/>
</dbReference>
<name>A0A1L3ZRI3_9SPHN</name>
<evidence type="ECO:0000259" key="2">
    <source>
        <dbReference type="Pfam" id="PF07811"/>
    </source>
</evidence>
<keyword evidence="1" id="KW-0472">Membrane</keyword>
<sequence length="167" mass="18064">MKKLFIKRLKSDDKGSATIEFAVFASMFFMVMMVALDFGMYLTYQLRLNAAVEQGSMLAFNNRKAFDKQQIENYVAAASRLPGGTVTVDVECNGSSDCTGAIGQCVCLSPDGQSFTAADSCGKECTGGSTSGFYLSIDASYPYSAVVVPNKYLEGTNIRQTAMVRLQ</sequence>
<feature type="domain" description="TadE-like" evidence="2">
    <location>
        <begin position="15"/>
        <end position="55"/>
    </location>
</feature>
<organism evidence="3 4">
    <name type="scientific">Tardibacter chloracetimidivorans</name>
    <dbReference type="NCBI Taxonomy" id="1921510"/>
    <lineage>
        <taxon>Bacteria</taxon>
        <taxon>Pseudomonadati</taxon>
        <taxon>Pseudomonadota</taxon>
        <taxon>Alphaproteobacteria</taxon>
        <taxon>Sphingomonadales</taxon>
        <taxon>Sphingomonadaceae</taxon>
        <taxon>Tardibacter</taxon>
    </lineage>
</organism>
<evidence type="ECO:0000256" key="1">
    <source>
        <dbReference type="SAM" id="Phobius"/>
    </source>
</evidence>